<evidence type="ECO:0000259" key="6">
    <source>
        <dbReference type="Pfam" id="PF03358"/>
    </source>
</evidence>
<gene>
    <name evidence="7" type="ORF">C7452_1312</name>
</gene>
<dbReference type="GeneID" id="77403991"/>
<feature type="domain" description="NADPH-dependent FMN reductase-like" evidence="6">
    <location>
        <begin position="1"/>
        <end position="157"/>
    </location>
</feature>
<organism evidence="7 8">
    <name type="scientific">Methanothermobacter defluvii</name>
    <dbReference type="NCBI Taxonomy" id="49339"/>
    <lineage>
        <taxon>Archaea</taxon>
        <taxon>Methanobacteriati</taxon>
        <taxon>Methanobacteriota</taxon>
        <taxon>Methanomada group</taxon>
        <taxon>Methanobacteria</taxon>
        <taxon>Methanobacteriales</taxon>
        <taxon>Methanobacteriaceae</taxon>
        <taxon>Methanothermobacter</taxon>
    </lineage>
</organism>
<protein>
    <submittedName>
        <fullName evidence="7">Multimeric flavodoxin WrbA</fullName>
    </submittedName>
</protein>
<keyword evidence="4" id="KW-0288">FMN</keyword>
<reference evidence="7 8" key="1">
    <citation type="submission" date="2018-07" db="EMBL/GenBank/DDBJ databases">
        <title>Genomic Encyclopedia of Type Strains, Phase IV (KMG-IV): sequencing the most valuable type-strain genomes for metagenomic binning, comparative biology and taxonomic classification.</title>
        <authorList>
            <person name="Goeker M."/>
        </authorList>
    </citation>
    <scope>NUCLEOTIDE SEQUENCE [LARGE SCALE GENOMIC DNA]</scope>
    <source>
        <strain evidence="7 8">DSM 7466</strain>
    </source>
</reference>
<proteinExistence type="inferred from homology"/>
<accession>A0A371ND63</accession>
<dbReference type="GO" id="GO:0016491">
    <property type="term" value="F:oxidoreductase activity"/>
    <property type="evidence" value="ECO:0007669"/>
    <property type="project" value="InterPro"/>
</dbReference>
<evidence type="ECO:0000256" key="3">
    <source>
        <dbReference type="ARBA" id="ARBA00022630"/>
    </source>
</evidence>
<comment type="caution">
    <text evidence="7">The sequence shown here is derived from an EMBL/GenBank/DDBJ whole genome shotgun (WGS) entry which is preliminary data.</text>
</comment>
<comment type="similarity">
    <text evidence="5">Belongs to the SsuE family. Isf subfamily.</text>
</comment>
<comment type="cofactor">
    <cofactor evidence="2">
        <name>[4Fe-4S] cluster</name>
        <dbReference type="ChEBI" id="CHEBI:49883"/>
    </cofactor>
</comment>
<name>A0A371ND63_9EURY</name>
<keyword evidence="8" id="KW-1185">Reference proteome</keyword>
<dbReference type="InterPro" id="IPR029039">
    <property type="entry name" value="Flavoprotein-like_sf"/>
</dbReference>
<dbReference type="RefSeq" id="WP_211305661.1">
    <property type="nucleotide sequence ID" value="NZ_QREL01000002.1"/>
</dbReference>
<dbReference type="SUPFAM" id="SSF52218">
    <property type="entry name" value="Flavoproteins"/>
    <property type="match status" value="1"/>
</dbReference>
<comment type="cofactor">
    <cofactor evidence="1">
        <name>FMN</name>
        <dbReference type="ChEBI" id="CHEBI:58210"/>
    </cofactor>
</comment>
<dbReference type="AlphaFoldDB" id="A0A371ND63"/>
<dbReference type="InterPro" id="IPR051796">
    <property type="entry name" value="ISF_SsuE-like"/>
</dbReference>
<evidence type="ECO:0000313" key="7">
    <source>
        <dbReference type="EMBL" id="REE26350.1"/>
    </source>
</evidence>
<evidence type="ECO:0000256" key="1">
    <source>
        <dbReference type="ARBA" id="ARBA00001917"/>
    </source>
</evidence>
<dbReference type="Pfam" id="PF03358">
    <property type="entry name" value="FMN_red"/>
    <property type="match status" value="1"/>
</dbReference>
<evidence type="ECO:0000256" key="4">
    <source>
        <dbReference type="ARBA" id="ARBA00022643"/>
    </source>
</evidence>
<evidence type="ECO:0000313" key="8">
    <source>
        <dbReference type="Proteomes" id="UP000256864"/>
    </source>
</evidence>
<dbReference type="InterPro" id="IPR005025">
    <property type="entry name" value="FMN_Rdtase-like_dom"/>
</dbReference>
<keyword evidence="3" id="KW-0285">Flavoprotein</keyword>
<evidence type="ECO:0000256" key="2">
    <source>
        <dbReference type="ARBA" id="ARBA00001966"/>
    </source>
</evidence>
<dbReference type="Proteomes" id="UP000256864">
    <property type="component" value="Unassembled WGS sequence"/>
</dbReference>
<sequence length="190" mass="21014">MKVLMISASPRKKSNTMMVLEHCRDAIEGHGVETDIISLRGMKIESCRACLSCAKKHRCRIDDGLNDIIDRIRDSEGFIVATPVYFGTARGDLMAALQRIGMVSRASDGFLSWKVGGPIAVARRGGHTATIQELLMFYFINDMIVPGSTYWNMVFGWAPGEVENDSEGIETIRRFGENVAELIKRINGGS</sequence>
<dbReference type="EMBL" id="QREL01000002">
    <property type="protein sequence ID" value="REE26350.1"/>
    <property type="molecule type" value="Genomic_DNA"/>
</dbReference>
<dbReference type="PANTHER" id="PTHR43278:SF4">
    <property type="entry name" value="NAD(P)H-DEPENDENT FMN-CONTAINING OXIDOREDUCTASE YWQN-RELATED"/>
    <property type="match status" value="1"/>
</dbReference>
<dbReference type="Gene3D" id="3.40.50.360">
    <property type="match status" value="1"/>
</dbReference>
<evidence type="ECO:0000256" key="5">
    <source>
        <dbReference type="ARBA" id="ARBA00038292"/>
    </source>
</evidence>
<dbReference type="PANTHER" id="PTHR43278">
    <property type="entry name" value="NAD(P)H-DEPENDENT FMN-CONTAINING OXIDOREDUCTASE YWQN-RELATED"/>
    <property type="match status" value="1"/>
</dbReference>